<keyword evidence="3" id="KW-1185">Reference proteome</keyword>
<dbReference type="AlphaFoldDB" id="A0AA86TZS8"/>
<dbReference type="EMBL" id="CAXDID020000082">
    <property type="protein sequence ID" value="CAL6019121.1"/>
    <property type="molecule type" value="Genomic_DNA"/>
</dbReference>
<gene>
    <name evidence="1" type="ORF">HINF_LOCUS13938</name>
    <name evidence="2" type="ORF">HINF_LOCUS26796</name>
</gene>
<evidence type="ECO:0000313" key="3">
    <source>
        <dbReference type="Proteomes" id="UP001642409"/>
    </source>
</evidence>
<evidence type="ECO:0000313" key="2">
    <source>
        <dbReference type="EMBL" id="CAL6019121.1"/>
    </source>
</evidence>
<comment type="caution">
    <text evidence="1">The sequence shown here is derived from an EMBL/GenBank/DDBJ whole genome shotgun (WGS) entry which is preliminary data.</text>
</comment>
<organism evidence="1">
    <name type="scientific">Hexamita inflata</name>
    <dbReference type="NCBI Taxonomy" id="28002"/>
    <lineage>
        <taxon>Eukaryota</taxon>
        <taxon>Metamonada</taxon>
        <taxon>Diplomonadida</taxon>
        <taxon>Hexamitidae</taxon>
        <taxon>Hexamitinae</taxon>
        <taxon>Hexamita</taxon>
    </lineage>
</organism>
<dbReference type="EMBL" id="CATOUU010000367">
    <property type="protein sequence ID" value="CAI9926293.1"/>
    <property type="molecule type" value="Genomic_DNA"/>
</dbReference>
<sequence length="908" mass="104836">MITILSLQQVMTSQKQQIEELSESVSSVIDQQLNQFQLLLDNNQVTDLFTPVYGFDLPLKQLLGYNRYKWNMVMDVVQYSHITIQQYLKQQKPCNIRRLIDPKVIDMFNSRIVDLNNMDTLHDDDFCVDSSFLDLMKEAMFNMLFPIRDDVYRISNRYSSMFVADLESENYYRYPASGTSTEDITCIDDQFSERQQIIIGFASESNDLIKIKQKVNTQDINLTKKYNNSFHFENRCFDRSVRVFVKDQAVVHNLVPQVISSEEIQNFLKNSQLIDPSIEQIISALTQLSEELQNNSEQPLILSNISGQSTFKPTEVVLLSNCVNSFEVRHLQRMIKKHGDLFAKLKNMNVQITFQQSNDSQDNALCQDLKYIIYNGTVLEDVKVNVANNNITQFKMLPAKMDEFGQMSFLLCSKASKMLICSKVPQVNILQQPVAPVIFEKFAEILLIDNTLLKIKVDSFQQQQNNQFGQQIESDLDQTLLNAIQTNESTSIKILGKQMASIQLKNNLIFIMMLHLPENFCSLIENNEKFEQLTFNASHLCFNLSYYDEQCINKLNVYFPQNYLGANTLSPHDSVYTSGVTMTVENSHKFGDFLQNEYKYDVLDSPSYMEIFSDVINDYTITVVAISQDNSYQSIKNTYDYIKQNYGDSLYVGRTVIAGVMALYPDNRLTPKTIKMIHNISLSSIFDNASPNTVLVIKEFLCEYYSDHGVIQNTCVFIGMPYTNFYLAQDFFVVPKSSAFLLFLQNNQQLLDDLKANDLKFFMTSQSYNSLSYNCTTQDSQAINFILYQHAYGQCQYTEQNSTSIAYNFYINNDLFNLKSNIIESSHVITPLTSRQSIILVYSTKYQYQIKYKCEQNSNLNITNHRHSWFSQNWKIQLLPTITPKLVTINTKLVVIYSITILLIAILI</sequence>
<proteinExistence type="predicted"/>
<reference evidence="2 3" key="2">
    <citation type="submission" date="2024-07" db="EMBL/GenBank/DDBJ databases">
        <authorList>
            <person name="Akdeniz Z."/>
        </authorList>
    </citation>
    <scope>NUCLEOTIDE SEQUENCE [LARGE SCALE GENOMIC DNA]</scope>
</reference>
<evidence type="ECO:0000313" key="1">
    <source>
        <dbReference type="EMBL" id="CAI9926293.1"/>
    </source>
</evidence>
<dbReference type="Proteomes" id="UP001642409">
    <property type="component" value="Unassembled WGS sequence"/>
</dbReference>
<reference evidence="1" key="1">
    <citation type="submission" date="2023-06" db="EMBL/GenBank/DDBJ databases">
        <authorList>
            <person name="Kurt Z."/>
        </authorList>
    </citation>
    <scope>NUCLEOTIDE SEQUENCE</scope>
</reference>
<protein>
    <submittedName>
        <fullName evidence="1">Uncharacterized protein</fullName>
    </submittedName>
</protein>
<name>A0AA86TZS8_9EUKA</name>
<accession>A0AA86TZS8</accession>